<dbReference type="NCBIfam" id="NF009675">
    <property type="entry name" value="PRK13196.1"/>
    <property type="match status" value="1"/>
</dbReference>
<keyword evidence="8" id="KW-0788">Thiol protease</keyword>
<dbReference type="InterPro" id="IPR036440">
    <property type="entry name" value="Peptidase_C15-like_sf"/>
</dbReference>
<accession>A0ABQ3JY40</accession>
<dbReference type="PANTHER" id="PTHR23402:SF1">
    <property type="entry name" value="PYROGLUTAMYL-PEPTIDASE I"/>
    <property type="match status" value="1"/>
</dbReference>
<reference evidence="12" key="1">
    <citation type="journal article" date="2019" name="Int. J. Syst. Evol. Microbiol.">
        <title>The Global Catalogue of Microorganisms (GCM) 10K type strain sequencing project: providing services to taxonomists for standard genome sequencing and annotation.</title>
        <authorList>
            <consortium name="The Broad Institute Genomics Platform"/>
            <consortium name="The Broad Institute Genome Sequencing Center for Infectious Disease"/>
            <person name="Wu L."/>
            <person name="Ma J."/>
        </authorList>
    </citation>
    <scope>NUCLEOTIDE SEQUENCE [LARGE SCALE GENOMIC DNA]</scope>
    <source>
        <strain evidence="12">CGMCC 1.18437</strain>
    </source>
</reference>
<keyword evidence="7" id="KW-0378">Hydrolase</keyword>
<feature type="active site" evidence="9">
    <location>
        <position position="98"/>
    </location>
</feature>
<dbReference type="CDD" id="cd00501">
    <property type="entry name" value="Peptidase_C15"/>
    <property type="match status" value="1"/>
</dbReference>
<keyword evidence="5" id="KW-0963">Cytoplasm</keyword>
<gene>
    <name evidence="11" type="primary">pcp</name>
    <name evidence="11" type="ORF">GCM10017781_34900</name>
</gene>
<dbReference type="EMBL" id="BNAJ01000010">
    <property type="protein sequence ID" value="GHF55534.1"/>
    <property type="molecule type" value="Genomic_DNA"/>
</dbReference>
<dbReference type="EC" id="3.4.19.3" evidence="9"/>
<evidence type="ECO:0000256" key="2">
    <source>
        <dbReference type="ARBA" id="ARBA00002280"/>
    </source>
</evidence>
<comment type="caution">
    <text evidence="11">The sequence shown here is derived from an EMBL/GenBank/DDBJ whole genome shotgun (WGS) entry which is preliminary data.</text>
</comment>
<evidence type="ECO:0000256" key="8">
    <source>
        <dbReference type="ARBA" id="ARBA00022807"/>
    </source>
</evidence>
<dbReference type="PIRSF" id="PIRSF015592">
    <property type="entry name" value="Prld-crbxl_pptds"/>
    <property type="match status" value="1"/>
</dbReference>
<protein>
    <recommendedName>
        <fullName evidence="9">Pyroglutamyl-peptidase I</fullName>
        <ecNumber evidence="9">3.4.19.3</ecNumber>
    </recommendedName>
</protein>
<dbReference type="PRINTS" id="PR00706">
    <property type="entry name" value="PYROGLUPTASE"/>
</dbReference>
<keyword evidence="12" id="KW-1185">Reference proteome</keyword>
<dbReference type="InterPro" id="IPR033694">
    <property type="entry name" value="PGPEP1_Cys_AS"/>
</dbReference>
<evidence type="ECO:0000256" key="5">
    <source>
        <dbReference type="ARBA" id="ARBA00022490"/>
    </source>
</evidence>
<comment type="catalytic activity">
    <reaction evidence="1 9">
        <text>Release of an N-terminal pyroglutamyl group from a polypeptide, the second amino acid generally not being Pro.</text>
        <dbReference type="EC" id="3.4.19.3"/>
    </reaction>
</comment>
<dbReference type="InterPro" id="IPR033693">
    <property type="entry name" value="PGPEP1_Glu_AS"/>
</dbReference>
<dbReference type="InterPro" id="IPR000816">
    <property type="entry name" value="Peptidase_C15"/>
</dbReference>
<evidence type="ECO:0000256" key="7">
    <source>
        <dbReference type="ARBA" id="ARBA00022801"/>
    </source>
</evidence>
<dbReference type="InterPro" id="IPR016125">
    <property type="entry name" value="Peptidase_C15-like"/>
</dbReference>
<comment type="subcellular location">
    <subcellularLocation>
        <location evidence="3">Cytoplasm</location>
    </subcellularLocation>
</comment>
<evidence type="ECO:0000256" key="4">
    <source>
        <dbReference type="ARBA" id="ARBA00006641"/>
    </source>
</evidence>
<organism evidence="11 12">
    <name type="scientific">Deinococcus metalli</name>
    <dbReference type="NCBI Taxonomy" id="1141878"/>
    <lineage>
        <taxon>Bacteria</taxon>
        <taxon>Thermotogati</taxon>
        <taxon>Deinococcota</taxon>
        <taxon>Deinococci</taxon>
        <taxon>Deinococcales</taxon>
        <taxon>Deinococcaceae</taxon>
        <taxon>Deinococcus</taxon>
    </lineage>
</organism>
<comment type="similarity">
    <text evidence="4">Belongs to the peptidase C15 family.</text>
</comment>
<dbReference type="PROSITE" id="PS01334">
    <property type="entry name" value="PYRASE_CYS"/>
    <property type="match status" value="1"/>
</dbReference>
<evidence type="ECO:0000256" key="6">
    <source>
        <dbReference type="ARBA" id="ARBA00022670"/>
    </source>
</evidence>
<evidence type="ECO:0000256" key="1">
    <source>
        <dbReference type="ARBA" id="ARBA00001770"/>
    </source>
</evidence>
<dbReference type="PANTHER" id="PTHR23402">
    <property type="entry name" value="PROTEASE FAMILY C15 PYROGLUTAMYL-PEPTIDASE I-RELATED"/>
    <property type="match status" value="1"/>
</dbReference>
<evidence type="ECO:0000256" key="10">
    <source>
        <dbReference type="PROSITE-ProRule" id="PRU10077"/>
    </source>
</evidence>
<keyword evidence="6" id="KW-0645">Protease</keyword>
<dbReference type="Gene3D" id="3.40.630.20">
    <property type="entry name" value="Peptidase C15, pyroglutamyl peptidase I-like"/>
    <property type="match status" value="1"/>
</dbReference>
<dbReference type="Proteomes" id="UP000619376">
    <property type="component" value="Unassembled WGS sequence"/>
</dbReference>
<name>A0ABQ3JY40_9DEIO</name>
<feature type="active site" evidence="10">
    <location>
        <position position="163"/>
    </location>
</feature>
<comment type="function">
    <text evidence="2">Removes 5-oxoproline from various penultimate amino acid residues except L-proline.</text>
</comment>
<evidence type="ECO:0000256" key="9">
    <source>
        <dbReference type="PROSITE-ProRule" id="PRU10076"/>
    </source>
</evidence>
<evidence type="ECO:0000256" key="3">
    <source>
        <dbReference type="ARBA" id="ARBA00004496"/>
    </source>
</evidence>
<dbReference type="Pfam" id="PF01470">
    <property type="entry name" value="Peptidase_C15"/>
    <property type="match status" value="1"/>
</dbReference>
<proteinExistence type="inferred from homology"/>
<evidence type="ECO:0000313" key="11">
    <source>
        <dbReference type="EMBL" id="GHF55534.1"/>
    </source>
</evidence>
<sequence length="229" mass="24050">MRDAGCGVTVRPRRYAPRMPTLLLTGFEPFHTHPDNPSAHAARALDGLEIGAVRVTAALLPVEPHAAGRALDALLDAHAPDAVLMTGLAAGRPQVTLERVGVNVMDFAIPDNAGQVYRDVPACPDDGAPAAYLSTLPLRAVVAAWHAAGIPGHISNTAGLYVCNFVLYHARHRLAQAGRSAVPCGFLHVPANAAVALAWPADRPALPYLPQDDITRAVEVAARTIAQGL</sequence>
<evidence type="ECO:0000313" key="12">
    <source>
        <dbReference type="Proteomes" id="UP000619376"/>
    </source>
</evidence>
<dbReference type="PROSITE" id="PS01333">
    <property type="entry name" value="PYRASE_GLU"/>
    <property type="match status" value="1"/>
</dbReference>
<dbReference type="SUPFAM" id="SSF53182">
    <property type="entry name" value="Pyrrolidone carboxyl peptidase (pyroglutamate aminopeptidase)"/>
    <property type="match status" value="1"/>
</dbReference>